<evidence type="ECO:0000259" key="2">
    <source>
        <dbReference type="PROSITE" id="PS50011"/>
    </source>
</evidence>
<dbReference type="PANTHER" id="PTHR48014:SF21">
    <property type="entry name" value="SERINE_THREONINE-PROTEIN KINASE FRAY2"/>
    <property type="match status" value="1"/>
</dbReference>
<dbReference type="GO" id="GO:0005524">
    <property type="term" value="F:ATP binding"/>
    <property type="evidence" value="ECO:0007669"/>
    <property type="project" value="InterPro"/>
</dbReference>
<evidence type="ECO:0000256" key="1">
    <source>
        <dbReference type="ARBA" id="ARBA00008874"/>
    </source>
</evidence>
<comment type="similarity">
    <text evidence="1">Belongs to the protein kinase superfamily. STE Ser/Thr protein kinase family. STE20 subfamily.</text>
</comment>
<reference evidence="3 4" key="1">
    <citation type="submission" date="2024-03" db="EMBL/GenBank/DDBJ databases">
        <title>The genome assembly and annotation of the cricket Gryllus longicercus Weissman &amp; Gray.</title>
        <authorList>
            <person name="Szrajer S."/>
            <person name="Gray D."/>
            <person name="Ylla G."/>
        </authorList>
    </citation>
    <scope>NUCLEOTIDE SEQUENCE [LARGE SCALE GENOMIC DNA]</scope>
    <source>
        <strain evidence="3">DAG 2021-001</strain>
        <tissue evidence="3">Whole body minus gut</tissue>
    </source>
</reference>
<evidence type="ECO:0000313" key="3">
    <source>
        <dbReference type="EMBL" id="KAK7791118.1"/>
    </source>
</evidence>
<dbReference type="PANTHER" id="PTHR48014">
    <property type="entry name" value="SERINE/THREONINE-PROTEIN KINASE FRAY2"/>
    <property type="match status" value="1"/>
</dbReference>
<dbReference type="PROSITE" id="PS50011">
    <property type="entry name" value="PROTEIN_KINASE_DOM"/>
    <property type="match status" value="1"/>
</dbReference>
<evidence type="ECO:0000313" key="4">
    <source>
        <dbReference type="Proteomes" id="UP001378592"/>
    </source>
</evidence>
<gene>
    <name evidence="3" type="ORF">R5R35_003772</name>
</gene>
<dbReference type="GO" id="GO:1902554">
    <property type="term" value="C:serine/threonine protein kinase complex"/>
    <property type="evidence" value="ECO:0007669"/>
    <property type="project" value="TreeGrafter"/>
</dbReference>
<dbReference type="InterPro" id="IPR000719">
    <property type="entry name" value="Prot_kinase_dom"/>
</dbReference>
<dbReference type="Gene3D" id="3.30.200.20">
    <property type="entry name" value="Phosphorylase Kinase, domain 1"/>
    <property type="match status" value="1"/>
</dbReference>
<comment type="caution">
    <text evidence="3">The sequence shown here is derived from an EMBL/GenBank/DDBJ whole genome shotgun (WGS) entry which is preliminary data.</text>
</comment>
<dbReference type="GO" id="GO:0004672">
    <property type="term" value="F:protein kinase activity"/>
    <property type="evidence" value="ECO:0007669"/>
    <property type="project" value="InterPro"/>
</dbReference>
<dbReference type="GO" id="GO:0006611">
    <property type="term" value="P:protein export from nucleus"/>
    <property type="evidence" value="ECO:0007669"/>
    <property type="project" value="TreeGrafter"/>
</dbReference>
<dbReference type="Pfam" id="PF00069">
    <property type="entry name" value="Pkinase"/>
    <property type="match status" value="1"/>
</dbReference>
<dbReference type="Gene3D" id="1.10.510.10">
    <property type="entry name" value="Transferase(Phosphotransferase) domain 1"/>
    <property type="match status" value="2"/>
</dbReference>
<dbReference type="EMBL" id="JAZDUA010000560">
    <property type="protein sequence ID" value="KAK7791118.1"/>
    <property type="molecule type" value="Genomic_DNA"/>
</dbReference>
<keyword evidence="4" id="KW-1185">Reference proteome</keyword>
<dbReference type="Proteomes" id="UP001378592">
    <property type="component" value="Unassembled WGS sequence"/>
</dbReference>
<dbReference type="SUPFAM" id="SSF56112">
    <property type="entry name" value="Protein kinase-like (PK-like)"/>
    <property type="match status" value="1"/>
</dbReference>
<proteinExistence type="inferred from homology"/>
<dbReference type="AlphaFoldDB" id="A0AAN9VGS3"/>
<dbReference type="InterPro" id="IPR047173">
    <property type="entry name" value="STRAD_A/B-like"/>
</dbReference>
<dbReference type="InterPro" id="IPR011009">
    <property type="entry name" value="Kinase-like_dom_sf"/>
</dbReference>
<feature type="domain" description="Protein kinase" evidence="2">
    <location>
        <begin position="1"/>
        <end position="293"/>
    </location>
</feature>
<protein>
    <recommendedName>
        <fullName evidence="2">Protein kinase domain-containing protein</fullName>
    </recommendedName>
</protein>
<sequence>MLTFEPDPSHYQSCGALATCCEGAGSVHLARHLPSGNLVALKKFNMERAGDDAALVQHEVRLTRQLRHPHVLGLHAAFVAGPHVVAVLPLMAFGSCRDLLNAHFANGLPEAAVACVLSDALLGLEYIHRRGIVHRAVRASHILVSGSGRACLSGLRYSCPLVENGRWQKALHSFPQSTARNLNWLSPEVLEQVRGCCPQLLDCSTVAECDDDGPGTNEGNGGSGSDAGLLHHGADTLNIREGAGSGRIECAEVVTEYAQRRFSDAFHQMTELCLQRDPVQRPAASQLLQHPFFKNARRTGSGTCSLPELLHPVMPLGDRHVATQDDLASMLAAERLSELDMEPDQWDF</sequence>
<organism evidence="3 4">
    <name type="scientific">Gryllus longicercus</name>
    <dbReference type="NCBI Taxonomy" id="2509291"/>
    <lineage>
        <taxon>Eukaryota</taxon>
        <taxon>Metazoa</taxon>
        <taxon>Ecdysozoa</taxon>
        <taxon>Arthropoda</taxon>
        <taxon>Hexapoda</taxon>
        <taxon>Insecta</taxon>
        <taxon>Pterygota</taxon>
        <taxon>Neoptera</taxon>
        <taxon>Polyneoptera</taxon>
        <taxon>Orthoptera</taxon>
        <taxon>Ensifera</taxon>
        <taxon>Gryllidea</taxon>
        <taxon>Grylloidea</taxon>
        <taxon>Gryllidae</taxon>
        <taxon>Gryllinae</taxon>
        <taxon>Gryllus</taxon>
    </lineage>
</organism>
<name>A0AAN9VGS3_9ORTH</name>
<dbReference type="GO" id="GO:0043539">
    <property type="term" value="F:protein serine/threonine kinase activator activity"/>
    <property type="evidence" value="ECO:0007669"/>
    <property type="project" value="InterPro"/>
</dbReference>
<accession>A0AAN9VGS3</accession>